<evidence type="ECO:0000256" key="3">
    <source>
        <dbReference type="ARBA" id="ARBA00022692"/>
    </source>
</evidence>
<dbReference type="Pfam" id="PF04117">
    <property type="entry name" value="Mpv17_PMP22"/>
    <property type="match status" value="1"/>
</dbReference>
<dbReference type="EMBL" id="JAQHRD010000003">
    <property type="protein sequence ID" value="KAJ6443014.1"/>
    <property type="molecule type" value="Genomic_DNA"/>
</dbReference>
<dbReference type="GO" id="GO:0005739">
    <property type="term" value="C:mitochondrion"/>
    <property type="evidence" value="ECO:0007669"/>
    <property type="project" value="TreeGrafter"/>
</dbReference>
<comment type="caution">
    <text evidence="6">The sequence shown here is derived from an EMBL/GenBank/DDBJ whole genome shotgun (WGS) entry which is preliminary data.</text>
</comment>
<keyword evidence="3" id="KW-0812">Transmembrane</keyword>
<evidence type="ECO:0000256" key="5">
    <source>
        <dbReference type="ARBA" id="ARBA00023136"/>
    </source>
</evidence>
<keyword evidence="7" id="KW-1185">Reference proteome</keyword>
<dbReference type="PANTHER" id="PTHR11266:SF17">
    <property type="entry name" value="PROTEIN MPV17"/>
    <property type="match status" value="1"/>
</dbReference>
<dbReference type="GO" id="GO:0016020">
    <property type="term" value="C:membrane"/>
    <property type="evidence" value="ECO:0007669"/>
    <property type="project" value="UniProtKB-SubCell"/>
</dbReference>
<protein>
    <submittedName>
        <fullName evidence="6">Mpv17/PMP22</fullName>
    </submittedName>
</protein>
<comment type="similarity">
    <text evidence="2">Belongs to the peroxisomal membrane protein PXMP2/4 family.</text>
</comment>
<reference evidence="6" key="1">
    <citation type="submission" date="2023-01" db="EMBL/GenBank/DDBJ databases">
        <title>The growth and conidiation of Purpureocillium lavendulum are regulated by nitrogen source and histone H3K14 acetylation.</title>
        <authorList>
            <person name="Tang P."/>
            <person name="Han J."/>
            <person name="Zhang C."/>
            <person name="Tang P."/>
            <person name="Qi F."/>
            <person name="Zhang K."/>
            <person name="Liang L."/>
        </authorList>
    </citation>
    <scope>NUCLEOTIDE SEQUENCE</scope>
    <source>
        <strain evidence="6">YMF1.00683</strain>
    </source>
</reference>
<dbReference type="AlphaFoldDB" id="A0AB34FVW3"/>
<evidence type="ECO:0000256" key="4">
    <source>
        <dbReference type="ARBA" id="ARBA00022989"/>
    </source>
</evidence>
<evidence type="ECO:0000256" key="2">
    <source>
        <dbReference type="ARBA" id="ARBA00006824"/>
    </source>
</evidence>
<evidence type="ECO:0000313" key="6">
    <source>
        <dbReference type="EMBL" id="KAJ6443014.1"/>
    </source>
</evidence>
<comment type="subcellular location">
    <subcellularLocation>
        <location evidence="1">Membrane</location>
        <topology evidence="1">Multi-pass membrane protein</topology>
    </subcellularLocation>
</comment>
<sequence>MNSVTTAVLFATGDITAQQLVDKRGLQKHDLARTGRMALYGGCEPPRVPDPFWPSLLRRVFGPVATTWFGILARRVNLRNPRLETLARVGCDQTLFAPVMIGVFLSSMATMEGASAKERLEKTWWPALKTNWMIWPFVQFVNFTFLPLQHRVLFANVISIGWNCYLSWVNSQPDEEKAEVEAPQEAHDGDNLKRLAQLARRAGPDKSELGAPVEEPRLRGDGHDLLAVARVAPPRAVLPGRDRRAVEADELPPRVEAAGEGAHLVAVAVAPLERFCPVVAANAQGEAVRAAPVARHADLDGRVTVFVTAADADERAAELAAPLDTDGGDGGRGLVRAGVQDRLAEAEAVDKFAGGLDGEERLTSLCGNRIVEPDDDGVDDDDVDVDDKADGGGSNAVAGSMWWWYWYPASS</sequence>
<dbReference type="Proteomes" id="UP001163105">
    <property type="component" value="Unassembled WGS sequence"/>
</dbReference>
<dbReference type="InterPro" id="IPR007248">
    <property type="entry name" value="Mpv17_PMP22"/>
</dbReference>
<accession>A0AB34FVW3</accession>
<name>A0AB34FVW3_9HYPO</name>
<evidence type="ECO:0000256" key="1">
    <source>
        <dbReference type="ARBA" id="ARBA00004141"/>
    </source>
</evidence>
<dbReference type="PANTHER" id="PTHR11266">
    <property type="entry name" value="PEROXISOMAL MEMBRANE PROTEIN 2, PXMP2 MPV17"/>
    <property type="match status" value="1"/>
</dbReference>
<organism evidence="6 7">
    <name type="scientific">Purpureocillium lavendulum</name>
    <dbReference type="NCBI Taxonomy" id="1247861"/>
    <lineage>
        <taxon>Eukaryota</taxon>
        <taxon>Fungi</taxon>
        <taxon>Dikarya</taxon>
        <taxon>Ascomycota</taxon>
        <taxon>Pezizomycotina</taxon>
        <taxon>Sordariomycetes</taxon>
        <taxon>Hypocreomycetidae</taxon>
        <taxon>Hypocreales</taxon>
        <taxon>Ophiocordycipitaceae</taxon>
        <taxon>Purpureocillium</taxon>
    </lineage>
</organism>
<evidence type="ECO:0000313" key="7">
    <source>
        <dbReference type="Proteomes" id="UP001163105"/>
    </source>
</evidence>
<keyword evidence="4" id="KW-1133">Transmembrane helix</keyword>
<keyword evidence="5" id="KW-0472">Membrane</keyword>
<gene>
    <name evidence="6" type="primary">MPV17</name>
    <name evidence="6" type="ORF">O9K51_04193</name>
</gene>
<proteinExistence type="inferred from homology"/>